<reference evidence="4 5" key="1">
    <citation type="journal article" date="2019" name="Int. J. Syst. Evol. Microbiol.">
        <title>The Global Catalogue of Microorganisms (GCM) 10K type strain sequencing project: providing services to taxonomists for standard genome sequencing and annotation.</title>
        <authorList>
            <consortium name="The Broad Institute Genomics Platform"/>
            <consortium name="The Broad Institute Genome Sequencing Center for Infectious Disease"/>
            <person name="Wu L."/>
            <person name="Ma J."/>
        </authorList>
    </citation>
    <scope>NUCLEOTIDE SEQUENCE [LARGE SCALE GENOMIC DNA]</scope>
    <source>
        <strain evidence="4 5">JCM 13250</strain>
    </source>
</reference>
<dbReference type="InterPro" id="IPR003658">
    <property type="entry name" value="Anti-sigma_ant"/>
</dbReference>
<dbReference type="Gene3D" id="3.30.750.24">
    <property type="entry name" value="STAS domain"/>
    <property type="match status" value="1"/>
</dbReference>
<dbReference type="Proteomes" id="UP001500218">
    <property type="component" value="Unassembled WGS sequence"/>
</dbReference>
<comment type="similarity">
    <text evidence="1 2">Belongs to the anti-sigma-factor antagonist family.</text>
</comment>
<keyword evidence="5" id="KW-1185">Reference proteome</keyword>
<evidence type="ECO:0000256" key="1">
    <source>
        <dbReference type="ARBA" id="ARBA00009013"/>
    </source>
</evidence>
<dbReference type="RefSeq" id="WP_344127295.1">
    <property type="nucleotide sequence ID" value="NZ_BAAALT010000032.1"/>
</dbReference>
<dbReference type="PANTHER" id="PTHR33495:SF2">
    <property type="entry name" value="ANTI-SIGMA FACTOR ANTAGONIST TM_1081-RELATED"/>
    <property type="match status" value="1"/>
</dbReference>
<proteinExistence type="inferred from homology"/>
<dbReference type="EMBL" id="BAAALT010000032">
    <property type="protein sequence ID" value="GAA1792472.1"/>
    <property type="molecule type" value="Genomic_DNA"/>
</dbReference>
<comment type="caution">
    <text evidence="4">The sequence shown here is derived from an EMBL/GenBank/DDBJ whole genome shotgun (WGS) entry which is preliminary data.</text>
</comment>
<dbReference type="PANTHER" id="PTHR33495">
    <property type="entry name" value="ANTI-SIGMA FACTOR ANTAGONIST TM_1081-RELATED-RELATED"/>
    <property type="match status" value="1"/>
</dbReference>
<protein>
    <recommendedName>
        <fullName evidence="2">Anti-sigma factor antagonist</fullName>
    </recommendedName>
</protein>
<organism evidence="4 5">
    <name type="scientific">Luedemannella flava</name>
    <dbReference type="NCBI Taxonomy" id="349316"/>
    <lineage>
        <taxon>Bacteria</taxon>
        <taxon>Bacillati</taxon>
        <taxon>Actinomycetota</taxon>
        <taxon>Actinomycetes</taxon>
        <taxon>Micromonosporales</taxon>
        <taxon>Micromonosporaceae</taxon>
        <taxon>Luedemannella</taxon>
    </lineage>
</organism>
<evidence type="ECO:0000313" key="4">
    <source>
        <dbReference type="EMBL" id="GAA1792472.1"/>
    </source>
</evidence>
<evidence type="ECO:0000313" key="5">
    <source>
        <dbReference type="Proteomes" id="UP001500218"/>
    </source>
</evidence>
<accession>A0ABN2LLD1</accession>
<dbReference type="PROSITE" id="PS50801">
    <property type="entry name" value="STAS"/>
    <property type="match status" value="1"/>
</dbReference>
<feature type="domain" description="STAS" evidence="3">
    <location>
        <begin position="3"/>
        <end position="112"/>
    </location>
</feature>
<sequence length="113" mass="10893">MALAVSVGDTESVSVLVVEGELDMTTAPSLLDAASSVAVAGGGGLVLDLGRLAFCDSAGLGVIVKILRAVSGAGGTLAIAQPTPIVRSVLDLTGISEAVLVYPTVAAACAAVG</sequence>
<gene>
    <name evidence="4" type="ORF">GCM10009682_12990</name>
</gene>
<dbReference type="SUPFAM" id="SSF52091">
    <property type="entry name" value="SpoIIaa-like"/>
    <property type="match status" value="1"/>
</dbReference>
<evidence type="ECO:0000259" key="3">
    <source>
        <dbReference type="PROSITE" id="PS50801"/>
    </source>
</evidence>
<dbReference type="InterPro" id="IPR036513">
    <property type="entry name" value="STAS_dom_sf"/>
</dbReference>
<dbReference type="CDD" id="cd07043">
    <property type="entry name" value="STAS_anti-anti-sigma_factors"/>
    <property type="match status" value="1"/>
</dbReference>
<dbReference type="Pfam" id="PF01740">
    <property type="entry name" value="STAS"/>
    <property type="match status" value="1"/>
</dbReference>
<evidence type="ECO:0000256" key="2">
    <source>
        <dbReference type="RuleBase" id="RU003749"/>
    </source>
</evidence>
<name>A0ABN2LLD1_9ACTN</name>
<dbReference type="InterPro" id="IPR002645">
    <property type="entry name" value="STAS_dom"/>
</dbReference>
<dbReference type="NCBIfam" id="TIGR00377">
    <property type="entry name" value="ant_ant_sig"/>
    <property type="match status" value="1"/>
</dbReference>